<evidence type="ECO:0000256" key="4">
    <source>
        <dbReference type="HAMAP-Rule" id="MF_01368"/>
    </source>
</evidence>
<keyword evidence="2 4" id="KW-0689">Ribosomal protein</keyword>
<reference evidence="7 8" key="1">
    <citation type="journal article" date="2016" name="C (Basel)">
        <title>Selective Growth of and Electricity Production by Marine Exoelectrogenic Bacteria in Self-Aggregated Hydrogel of Microbially Reduced Graphene Oxide.</title>
        <authorList>
            <person name="Yoshida N."/>
            <person name="Goto Y."/>
            <person name="Miyata Y."/>
        </authorList>
    </citation>
    <scope>NUCLEOTIDE SEQUENCE [LARGE SCALE GENOMIC DNA]</scope>
    <source>
        <strain evidence="7 8">NIT-T3</strain>
    </source>
</reference>
<dbReference type="PANTHER" id="PTHR14413:SF16">
    <property type="entry name" value="LARGE RIBOSOMAL SUBUNIT PROTEIN BL17M"/>
    <property type="match status" value="1"/>
</dbReference>
<protein>
    <recommendedName>
        <fullName evidence="4">Large ribosomal subunit protein bL17</fullName>
    </recommendedName>
</protein>
<reference evidence="7 8" key="2">
    <citation type="journal article" date="2021" name="Int. J. Syst. Evol. Microbiol.">
        <title>Isolation and Polyphasic Characterization of Desulfuromonas versatilis sp. Nov., an Electrogenic Bacteria Capable of Versatile Metabolism Isolated from a Graphene Oxide-Reducing Enrichment Culture.</title>
        <authorList>
            <person name="Xie L."/>
            <person name="Yoshida N."/>
            <person name="Ishii S."/>
            <person name="Meng L."/>
        </authorList>
    </citation>
    <scope>NUCLEOTIDE SEQUENCE [LARGE SCALE GENOMIC DNA]</scope>
    <source>
        <strain evidence="7 8">NIT-T3</strain>
    </source>
</reference>
<evidence type="ECO:0000256" key="3">
    <source>
        <dbReference type="ARBA" id="ARBA00023274"/>
    </source>
</evidence>
<dbReference type="PROSITE" id="PS01167">
    <property type="entry name" value="RIBOSOMAL_L17"/>
    <property type="match status" value="1"/>
</dbReference>
<dbReference type="InterPro" id="IPR047859">
    <property type="entry name" value="Ribosomal_bL17_CS"/>
</dbReference>
<dbReference type="Pfam" id="PF01196">
    <property type="entry name" value="Ribosomal_L17"/>
    <property type="match status" value="1"/>
</dbReference>
<keyword evidence="3 4" id="KW-0687">Ribonucleoprotein</keyword>
<dbReference type="InterPro" id="IPR036373">
    <property type="entry name" value="Ribosomal_bL17_sf"/>
</dbReference>
<dbReference type="HAMAP" id="MF_01368">
    <property type="entry name" value="Ribosomal_bL17"/>
    <property type="match status" value="1"/>
</dbReference>
<evidence type="ECO:0000313" key="8">
    <source>
        <dbReference type="Proteomes" id="UP001319827"/>
    </source>
</evidence>
<dbReference type="NCBIfam" id="TIGR00059">
    <property type="entry name" value="L17"/>
    <property type="match status" value="1"/>
</dbReference>
<evidence type="ECO:0000256" key="1">
    <source>
        <dbReference type="ARBA" id="ARBA00008777"/>
    </source>
</evidence>
<dbReference type="PANTHER" id="PTHR14413">
    <property type="entry name" value="RIBOSOMAL PROTEIN L17"/>
    <property type="match status" value="1"/>
</dbReference>
<evidence type="ECO:0000256" key="2">
    <source>
        <dbReference type="ARBA" id="ARBA00022980"/>
    </source>
</evidence>
<comment type="subunit">
    <text evidence="4">Part of the 50S ribosomal subunit. Contacts protein L32.</text>
</comment>
<evidence type="ECO:0000313" key="7">
    <source>
        <dbReference type="EMBL" id="BCR04069.1"/>
    </source>
</evidence>
<feature type="region of interest" description="Disordered" evidence="6">
    <location>
        <begin position="124"/>
        <end position="160"/>
    </location>
</feature>
<dbReference type="EMBL" id="AP024355">
    <property type="protein sequence ID" value="BCR04069.1"/>
    <property type="molecule type" value="Genomic_DNA"/>
</dbReference>
<dbReference type="Gene3D" id="3.90.1030.10">
    <property type="entry name" value="Ribosomal protein L17"/>
    <property type="match status" value="1"/>
</dbReference>
<dbReference type="InterPro" id="IPR000456">
    <property type="entry name" value="Ribosomal_bL17"/>
</dbReference>
<feature type="compositionally biased region" description="Low complexity" evidence="6">
    <location>
        <begin position="127"/>
        <end position="152"/>
    </location>
</feature>
<dbReference type="SUPFAM" id="SSF64263">
    <property type="entry name" value="Prokaryotic ribosomal protein L17"/>
    <property type="match status" value="1"/>
</dbReference>
<evidence type="ECO:0000256" key="5">
    <source>
        <dbReference type="RuleBase" id="RU000660"/>
    </source>
</evidence>
<name>A0ABM8HQI7_9BACT</name>
<comment type="similarity">
    <text evidence="1 4 5">Belongs to the bacterial ribosomal protein bL17 family.</text>
</comment>
<accession>A0ABM8HQI7</accession>
<dbReference type="Proteomes" id="UP001319827">
    <property type="component" value="Chromosome"/>
</dbReference>
<evidence type="ECO:0000256" key="6">
    <source>
        <dbReference type="SAM" id="MobiDB-lite"/>
    </source>
</evidence>
<gene>
    <name evidence="4" type="primary">rplQ</name>
    <name evidence="7" type="ORF">DESUT3_11380</name>
</gene>
<organism evidence="7 8">
    <name type="scientific">Desulfuromonas versatilis</name>
    <dbReference type="NCBI Taxonomy" id="2802975"/>
    <lineage>
        <taxon>Bacteria</taxon>
        <taxon>Pseudomonadati</taxon>
        <taxon>Thermodesulfobacteriota</taxon>
        <taxon>Desulfuromonadia</taxon>
        <taxon>Desulfuromonadales</taxon>
        <taxon>Desulfuromonadaceae</taxon>
        <taxon>Desulfuromonas</taxon>
    </lineage>
</organism>
<proteinExistence type="inferred from homology"/>
<sequence>MRHNKTGRRLGRNSSHRAAMMRNMVTSLIEHEKITTTDARAKELRKVAEKMITLGKRGDMHSRRQALQVIRDRKVVGKLFEMVAPRYKDRPGGYTRIIKLGARAGDNAALSLIELVEEEFTAKPSKKAAAPKAAAKAAAVEAPAVEAPAEAAEPAEEAKE</sequence>
<keyword evidence="8" id="KW-1185">Reference proteome</keyword>
<dbReference type="RefSeq" id="WP_221251493.1">
    <property type="nucleotide sequence ID" value="NZ_AP024355.1"/>
</dbReference>